<protein>
    <submittedName>
        <fullName evidence="1">Uncharacterized protein</fullName>
    </submittedName>
</protein>
<evidence type="ECO:0000313" key="2">
    <source>
        <dbReference type="Proteomes" id="UP000807115"/>
    </source>
</evidence>
<organism evidence="1 2">
    <name type="scientific">Sorghum bicolor</name>
    <name type="common">Sorghum</name>
    <name type="synonym">Sorghum vulgare</name>
    <dbReference type="NCBI Taxonomy" id="4558"/>
    <lineage>
        <taxon>Eukaryota</taxon>
        <taxon>Viridiplantae</taxon>
        <taxon>Streptophyta</taxon>
        <taxon>Embryophyta</taxon>
        <taxon>Tracheophyta</taxon>
        <taxon>Spermatophyta</taxon>
        <taxon>Magnoliopsida</taxon>
        <taxon>Liliopsida</taxon>
        <taxon>Poales</taxon>
        <taxon>Poaceae</taxon>
        <taxon>PACMAD clade</taxon>
        <taxon>Panicoideae</taxon>
        <taxon>Andropogonodae</taxon>
        <taxon>Andropogoneae</taxon>
        <taxon>Sorghinae</taxon>
        <taxon>Sorghum</taxon>
    </lineage>
</organism>
<dbReference type="Proteomes" id="UP000807115">
    <property type="component" value="Chromosome 8"/>
</dbReference>
<gene>
    <name evidence="1" type="ORF">BDA96_08G147800</name>
</gene>
<dbReference type="EMBL" id="CM027687">
    <property type="protein sequence ID" value="KAG0521280.1"/>
    <property type="molecule type" value="Genomic_DNA"/>
</dbReference>
<proteinExistence type="predicted"/>
<reference evidence="1" key="1">
    <citation type="journal article" date="2019" name="BMC Genomics">
        <title>A new reference genome for Sorghum bicolor reveals high levels of sequence similarity between sweet and grain genotypes: implications for the genetics of sugar metabolism.</title>
        <authorList>
            <person name="Cooper E.A."/>
            <person name="Brenton Z.W."/>
            <person name="Flinn B.S."/>
            <person name="Jenkins J."/>
            <person name="Shu S."/>
            <person name="Flowers D."/>
            <person name="Luo F."/>
            <person name="Wang Y."/>
            <person name="Xia P."/>
            <person name="Barry K."/>
            <person name="Daum C."/>
            <person name="Lipzen A."/>
            <person name="Yoshinaga Y."/>
            <person name="Schmutz J."/>
            <person name="Saski C."/>
            <person name="Vermerris W."/>
            <person name="Kresovich S."/>
        </authorList>
    </citation>
    <scope>NUCLEOTIDE SEQUENCE</scope>
</reference>
<evidence type="ECO:0000313" key="1">
    <source>
        <dbReference type="EMBL" id="KAG0521280.1"/>
    </source>
</evidence>
<reference evidence="1" key="2">
    <citation type="submission" date="2020-10" db="EMBL/GenBank/DDBJ databases">
        <authorList>
            <person name="Cooper E.A."/>
            <person name="Brenton Z.W."/>
            <person name="Flinn B.S."/>
            <person name="Jenkins J."/>
            <person name="Shu S."/>
            <person name="Flowers D."/>
            <person name="Luo F."/>
            <person name="Wang Y."/>
            <person name="Xia P."/>
            <person name="Barry K."/>
            <person name="Daum C."/>
            <person name="Lipzen A."/>
            <person name="Yoshinaga Y."/>
            <person name="Schmutz J."/>
            <person name="Saski C."/>
            <person name="Vermerris W."/>
            <person name="Kresovich S."/>
        </authorList>
    </citation>
    <scope>NUCLEOTIDE SEQUENCE</scope>
</reference>
<name>A0A921QJ15_SORBI</name>
<dbReference type="AlphaFoldDB" id="A0A921QJ15"/>
<sequence length="55" mass="6909">MLCRCRYHTSFRRLPSIADLRCWESRFVLLEIAVEPETRIHKYLQYWIYWTCQNL</sequence>
<accession>A0A921QJ15</accession>
<comment type="caution">
    <text evidence="1">The sequence shown here is derived from an EMBL/GenBank/DDBJ whole genome shotgun (WGS) entry which is preliminary data.</text>
</comment>